<accession>A0A6S6W589</accession>
<name>A0A6S6W589_9PLEO</name>
<protein>
    <submittedName>
        <fullName evidence="1">Uncharacterized protein</fullName>
    </submittedName>
</protein>
<dbReference type="EMBL" id="HG992982">
    <property type="protein sequence ID" value="CAE7185418.1"/>
    <property type="molecule type" value="Genomic_DNA"/>
</dbReference>
<evidence type="ECO:0000313" key="2">
    <source>
        <dbReference type="Proteomes" id="UP000472372"/>
    </source>
</evidence>
<sequence>MAELDIGDLDAKFGGMGLAGIERVRPECLEKEGAINLEPQPALTAAEDGVPVALVKSGAQLTKQVEEAHLTEEVDEVHNLNTETKDDNSGVTKCPTLPKRRRYRRVGSHQKNIKDSSAVKLDLVQLQEELRQTKSKLQEASARNDELSKEFERYKIEYNCTKQWAVERKATALKKELEAYRKESGELTVQNKFFERCDSEEQQRLDGRHLSYPQENISFYKRENPDESTEVSLIRSWNFPVKTWWKNRILRQKADNAANQNQDGMGFIDREYWANEALSLAELLGHPFSDGEYYEKHVEPQLVALYITRMLEASEHTLNDFYDLSCYQNAQLT</sequence>
<dbReference type="Proteomes" id="UP000472372">
    <property type="component" value="Chromosome 6"/>
</dbReference>
<organism evidence="1 2">
    <name type="scientific">Pyrenophora teres f. teres</name>
    <dbReference type="NCBI Taxonomy" id="97479"/>
    <lineage>
        <taxon>Eukaryota</taxon>
        <taxon>Fungi</taxon>
        <taxon>Dikarya</taxon>
        <taxon>Ascomycota</taxon>
        <taxon>Pezizomycotina</taxon>
        <taxon>Dothideomycetes</taxon>
        <taxon>Pleosporomycetidae</taxon>
        <taxon>Pleosporales</taxon>
        <taxon>Pleosporineae</taxon>
        <taxon>Pleosporaceae</taxon>
        <taxon>Pyrenophora</taxon>
    </lineage>
</organism>
<gene>
    <name evidence="1" type="ORF">PTTW11_06802</name>
</gene>
<proteinExistence type="predicted"/>
<reference evidence="1" key="1">
    <citation type="submission" date="2021-02" db="EMBL/GenBank/DDBJ databases">
        <authorList>
            <person name="Syme A R."/>
            <person name="Syme A R."/>
            <person name="Moolhuijzen P."/>
        </authorList>
    </citation>
    <scope>NUCLEOTIDE SEQUENCE</scope>
    <source>
        <strain evidence="1">W1-1</strain>
    </source>
</reference>
<evidence type="ECO:0000313" key="1">
    <source>
        <dbReference type="EMBL" id="CAE7185418.1"/>
    </source>
</evidence>
<dbReference type="AlphaFoldDB" id="A0A6S6W589"/>